<dbReference type="CDD" id="cd02854">
    <property type="entry name" value="E_set_GBE_euk_N"/>
    <property type="match status" value="1"/>
</dbReference>
<accession>A0ABW9F6W2</accession>
<evidence type="ECO:0000256" key="2">
    <source>
        <dbReference type="ARBA" id="ARBA00009000"/>
    </source>
</evidence>
<dbReference type="Pfam" id="PF00128">
    <property type="entry name" value="Alpha-amylase"/>
    <property type="match status" value="1"/>
</dbReference>
<dbReference type="InterPro" id="IPR013780">
    <property type="entry name" value="Glyco_hydro_b"/>
</dbReference>
<evidence type="ECO:0000256" key="1">
    <source>
        <dbReference type="ARBA" id="ARBA00000826"/>
    </source>
</evidence>
<dbReference type="Gene3D" id="3.20.20.80">
    <property type="entry name" value="Glycosidases"/>
    <property type="match status" value="1"/>
</dbReference>
<comment type="similarity">
    <text evidence="2">Belongs to the glycosyl hydrolase 13 family. GlgB subfamily.</text>
</comment>
<dbReference type="EC" id="2.4.1.18" evidence="3"/>
<keyword evidence="8" id="KW-1185">Reference proteome</keyword>
<dbReference type="SUPFAM" id="SSF81296">
    <property type="entry name" value="E set domains"/>
    <property type="match status" value="1"/>
</dbReference>
<dbReference type="InterPro" id="IPR014756">
    <property type="entry name" value="Ig_E-set"/>
</dbReference>
<organism evidence="7 8">
    <name type="scientific">Helcococcus bovis</name>
    <dbReference type="NCBI Taxonomy" id="3153252"/>
    <lineage>
        <taxon>Bacteria</taxon>
        <taxon>Bacillati</taxon>
        <taxon>Bacillota</taxon>
        <taxon>Tissierellia</taxon>
        <taxon>Tissierellales</taxon>
        <taxon>Peptoniphilaceae</taxon>
        <taxon>Helcococcus</taxon>
    </lineage>
</organism>
<dbReference type="Pfam" id="PF02922">
    <property type="entry name" value="CBM_48"/>
    <property type="match status" value="1"/>
</dbReference>
<feature type="domain" description="Glycosyl hydrolase family 13 catalytic" evidence="6">
    <location>
        <begin position="187"/>
        <end position="541"/>
    </location>
</feature>
<protein>
    <recommendedName>
        <fullName evidence="3">1,4-alpha-glucan branching enzyme</fullName>
        <ecNumber evidence="3">2.4.1.18</ecNumber>
    </recommendedName>
</protein>
<dbReference type="InterPro" id="IPR004193">
    <property type="entry name" value="Glyco_hydro_13_N"/>
</dbReference>
<dbReference type="InterPro" id="IPR006048">
    <property type="entry name" value="A-amylase/branching_C"/>
</dbReference>
<reference evidence="7 8" key="1">
    <citation type="journal article" date="2024" name="Front. Microbiol.">
        <title>Pangenomic and biochemical analyses of Helcococcus ovis reveal widespread tetracycline resistance and a novel bacterial species, Helcococcus bovis.</title>
        <authorList>
            <person name="Cunha F."/>
            <person name="Zhai Y."/>
            <person name="Casaro S."/>
            <person name="Jones K.L."/>
            <person name="Hernandez M."/>
            <person name="Bisinotto R.S."/>
            <person name="Kariyawasam S."/>
            <person name="Brown M.B."/>
            <person name="Phillips A."/>
            <person name="Jeong K.C."/>
            <person name="Galvao K.N."/>
        </authorList>
    </citation>
    <scope>NUCLEOTIDE SEQUENCE [LARGE SCALE GENOMIC DNA]</scope>
    <source>
        <strain evidence="7 8">KG197</strain>
    </source>
</reference>
<dbReference type="InterPro" id="IPR017853">
    <property type="entry name" value="GH"/>
</dbReference>
<evidence type="ECO:0000256" key="5">
    <source>
        <dbReference type="ARBA" id="ARBA00022679"/>
    </source>
</evidence>
<dbReference type="PANTHER" id="PTHR43651:SF3">
    <property type="entry name" value="1,4-ALPHA-GLUCAN-BRANCHING ENZYME"/>
    <property type="match status" value="1"/>
</dbReference>
<gene>
    <name evidence="7" type="ORF">ABGF40_05820</name>
</gene>
<keyword evidence="5" id="KW-0808">Transferase</keyword>
<sequence>MPKKYDNLLIFNIDPGLMKYEDDIKLRIEKYKNKKKALLGGKRKLLNVANFHECFGFQKSKTGWFYREWAPAADEVYLTGDFNNWSTTSHPLKRIDEDTWEIFIKGIRSIPHNSRIKVIIVKNGNLNYRVPMFINKVNQETYEDGHIDFYGIMNNPSRKYKFKNEFKIPKNFNPFIYEAHIGIAQEKDDIGSYKEFIDILPRIKNLGYNTIQIMAIASHSYYGSFGYHVTNFFSASHWFGDVEDLKLLIDEAHKLGLAVLMDIVHSHASKNVNEGINYYDTTEYQLFYSGERGNHHLWDSRIFDYSKNNVLKFLLSNLRYYLEEYNFDGFRFDGVTSMMYLDHGIGRTFNSYTDYFSLNTDLDAITYLTLANELIKEINPSYITIAEDVSGMPGLCLPIKYGGIGFDYSFNMGVSNFWKQSLNHDDHDWNMLKMWHELTLSRPEEKSISYAESHDESIVGSKTIMFKLADSEIYENMDLHNQSFLIHRAISLHKLITSVTLNTASDGYLNFIGNEFGHPEWLDFPSKNNGWSHKYAKRQWHLVDDKNLKYQWLNQFNKESIEFSKNNDLLLDSPRLIMIENEFKLLIFKRNNLYFIYNFHPTRSYEGLAIPIEEKGNFKVVFSSDDNKFGGMDRISKDYIYESSEIFGSDFDYDLKIYSPSRTMMVLKKIN</sequence>
<evidence type="ECO:0000256" key="4">
    <source>
        <dbReference type="ARBA" id="ARBA00022676"/>
    </source>
</evidence>
<dbReference type="InterPro" id="IPR006047">
    <property type="entry name" value="GH13_cat_dom"/>
</dbReference>
<dbReference type="RefSeq" id="WP_408126704.1">
    <property type="nucleotide sequence ID" value="NZ_JBFNFH010000013.1"/>
</dbReference>
<dbReference type="Gene3D" id="2.60.40.10">
    <property type="entry name" value="Immunoglobulins"/>
    <property type="match status" value="1"/>
</dbReference>
<dbReference type="Proteomes" id="UP001629536">
    <property type="component" value="Unassembled WGS sequence"/>
</dbReference>
<dbReference type="Gene3D" id="2.60.40.1180">
    <property type="entry name" value="Golgi alpha-mannosidase II"/>
    <property type="match status" value="1"/>
</dbReference>
<dbReference type="PIRSF" id="PIRSF000463">
    <property type="entry name" value="GlgB"/>
    <property type="match status" value="1"/>
</dbReference>
<comment type="caution">
    <text evidence="7">The sequence shown here is derived from an EMBL/GenBank/DDBJ whole genome shotgun (WGS) entry which is preliminary data.</text>
</comment>
<dbReference type="Pfam" id="PF02806">
    <property type="entry name" value="Alpha-amylase_C"/>
    <property type="match status" value="1"/>
</dbReference>
<keyword evidence="7" id="KW-0378">Hydrolase</keyword>
<dbReference type="SUPFAM" id="SSF51011">
    <property type="entry name" value="Glycosyl hydrolase domain"/>
    <property type="match status" value="1"/>
</dbReference>
<evidence type="ECO:0000313" key="7">
    <source>
        <dbReference type="EMBL" id="MFM1525189.1"/>
    </source>
</evidence>
<evidence type="ECO:0000313" key="8">
    <source>
        <dbReference type="Proteomes" id="UP001629536"/>
    </source>
</evidence>
<keyword evidence="4" id="KW-0328">Glycosyltransferase</keyword>
<name>A0ABW9F6W2_9FIRM</name>
<dbReference type="EMBL" id="JBFNFH010000013">
    <property type="protein sequence ID" value="MFM1525189.1"/>
    <property type="molecule type" value="Genomic_DNA"/>
</dbReference>
<dbReference type="InterPro" id="IPR037439">
    <property type="entry name" value="Branching_enzy"/>
</dbReference>
<dbReference type="InterPro" id="IPR013783">
    <property type="entry name" value="Ig-like_fold"/>
</dbReference>
<proteinExistence type="inferred from homology"/>
<dbReference type="SMART" id="SM00642">
    <property type="entry name" value="Aamy"/>
    <property type="match status" value="1"/>
</dbReference>
<dbReference type="SUPFAM" id="SSF51445">
    <property type="entry name" value="(Trans)glycosidases"/>
    <property type="match status" value="1"/>
</dbReference>
<evidence type="ECO:0000259" key="6">
    <source>
        <dbReference type="SMART" id="SM00642"/>
    </source>
</evidence>
<evidence type="ECO:0000256" key="3">
    <source>
        <dbReference type="ARBA" id="ARBA00012541"/>
    </source>
</evidence>
<dbReference type="PANTHER" id="PTHR43651">
    <property type="entry name" value="1,4-ALPHA-GLUCAN-BRANCHING ENZYME"/>
    <property type="match status" value="1"/>
</dbReference>
<comment type="catalytic activity">
    <reaction evidence="1">
        <text>Transfers a segment of a (1-&gt;4)-alpha-D-glucan chain to a primary hydroxy group in a similar glucan chain.</text>
        <dbReference type="EC" id="2.4.1.18"/>
    </reaction>
</comment>
<dbReference type="GO" id="GO:0016787">
    <property type="term" value="F:hydrolase activity"/>
    <property type="evidence" value="ECO:0007669"/>
    <property type="project" value="UniProtKB-KW"/>
</dbReference>